<accession>A0A9D9DYF0</accession>
<organism evidence="2 3">
    <name type="scientific">Candidatus Fimicola merdigallinarum</name>
    <dbReference type="NCBI Taxonomy" id="2840819"/>
    <lineage>
        <taxon>Bacteria</taxon>
        <taxon>Bacillati</taxon>
        <taxon>Bacillota</taxon>
        <taxon>Clostridia</taxon>
        <taxon>Lachnospirales</taxon>
        <taxon>Lachnospiraceae</taxon>
        <taxon>Lachnospiraceae incertae sedis</taxon>
        <taxon>Candidatus Fimicola</taxon>
    </lineage>
</organism>
<sequence length="149" mass="15848">MMINSKEEKQKYSDMVDSMAPKSPIFSNCIKAFISGGLICILGQFINNMAQNYGLNSDDASLVTSVVLIFISAVLTGFGLYGKLGKFCGAGTIVPITGFANSMVSPAIEFKKEGMVFGLGAKMFIIAGPVIIYGVLSSIVVGFIYYLLG</sequence>
<evidence type="ECO:0000313" key="3">
    <source>
        <dbReference type="Proteomes" id="UP000823611"/>
    </source>
</evidence>
<name>A0A9D9DYF0_9FIRM</name>
<gene>
    <name evidence="2" type="primary">spoVAC</name>
    <name evidence="2" type="ORF">IAC55_04240</name>
</gene>
<reference evidence="2" key="2">
    <citation type="journal article" date="2021" name="PeerJ">
        <title>Extensive microbial diversity within the chicken gut microbiome revealed by metagenomics and culture.</title>
        <authorList>
            <person name="Gilroy R."/>
            <person name="Ravi A."/>
            <person name="Getino M."/>
            <person name="Pursley I."/>
            <person name="Horton D.L."/>
            <person name="Alikhan N.F."/>
            <person name="Baker D."/>
            <person name="Gharbi K."/>
            <person name="Hall N."/>
            <person name="Watson M."/>
            <person name="Adriaenssens E.M."/>
            <person name="Foster-Nyarko E."/>
            <person name="Jarju S."/>
            <person name="Secka A."/>
            <person name="Antonio M."/>
            <person name="Oren A."/>
            <person name="Chaudhuri R.R."/>
            <person name="La Ragione R."/>
            <person name="Hildebrand F."/>
            <person name="Pallen M.J."/>
        </authorList>
    </citation>
    <scope>NUCLEOTIDE SEQUENCE</scope>
    <source>
        <strain evidence="2">F6-4510</strain>
    </source>
</reference>
<dbReference type="Proteomes" id="UP000823611">
    <property type="component" value="Unassembled WGS sequence"/>
</dbReference>
<dbReference type="Pfam" id="PF03862">
    <property type="entry name" value="SpoVAC_SpoVAEB"/>
    <property type="match status" value="1"/>
</dbReference>
<keyword evidence="1" id="KW-0812">Transmembrane</keyword>
<feature type="transmembrane region" description="Helical" evidence="1">
    <location>
        <begin position="61"/>
        <end position="80"/>
    </location>
</feature>
<dbReference type="InterPro" id="IPR014203">
    <property type="entry name" value="Spore_V_AC"/>
</dbReference>
<dbReference type="PANTHER" id="PTHR38450:SF1">
    <property type="entry name" value="STAGE V SPORULATION PROTEIN AC"/>
    <property type="match status" value="1"/>
</dbReference>
<dbReference type="NCBIfam" id="TIGR02838">
    <property type="entry name" value="spore_V_AC"/>
    <property type="match status" value="1"/>
</dbReference>
<reference evidence="2" key="1">
    <citation type="submission" date="2020-10" db="EMBL/GenBank/DDBJ databases">
        <authorList>
            <person name="Gilroy R."/>
        </authorList>
    </citation>
    <scope>NUCLEOTIDE SEQUENCE</scope>
    <source>
        <strain evidence="2">F6-4510</strain>
    </source>
</reference>
<feature type="transmembrane region" description="Helical" evidence="1">
    <location>
        <begin position="124"/>
        <end position="148"/>
    </location>
</feature>
<dbReference type="PANTHER" id="PTHR38450">
    <property type="entry name" value="STAGE V SPORULATION PROTEIN AC-RELATED"/>
    <property type="match status" value="1"/>
</dbReference>
<evidence type="ECO:0000313" key="2">
    <source>
        <dbReference type="EMBL" id="MBO8434515.1"/>
    </source>
</evidence>
<protein>
    <submittedName>
        <fullName evidence="2">Stage V sporulation protein AC</fullName>
    </submittedName>
</protein>
<dbReference type="AlphaFoldDB" id="A0A9D9DYF0"/>
<dbReference type="InterPro" id="IPR005562">
    <property type="entry name" value="SpoVA"/>
</dbReference>
<proteinExistence type="predicted"/>
<dbReference type="EMBL" id="JADIMX010000079">
    <property type="protein sequence ID" value="MBO8434515.1"/>
    <property type="molecule type" value="Genomic_DNA"/>
</dbReference>
<evidence type="ECO:0000256" key="1">
    <source>
        <dbReference type="SAM" id="Phobius"/>
    </source>
</evidence>
<feature type="transmembrane region" description="Helical" evidence="1">
    <location>
        <begin position="87"/>
        <end position="104"/>
    </location>
</feature>
<keyword evidence="1" id="KW-0472">Membrane</keyword>
<comment type="caution">
    <text evidence="2">The sequence shown here is derived from an EMBL/GenBank/DDBJ whole genome shotgun (WGS) entry which is preliminary data.</text>
</comment>
<feature type="transmembrane region" description="Helical" evidence="1">
    <location>
        <begin position="25"/>
        <end position="46"/>
    </location>
</feature>
<keyword evidence="1" id="KW-1133">Transmembrane helix</keyword>